<evidence type="ECO:0000256" key="1">
    <source>
        <dbReference type="SAM" id="MobiDB-lite"/>
    </source>
</evidence>
<feature type="region of interest" description="Disordered" evidence="1">
    <location>
        <begin position="226"/>
        <end position="248"/>
    </location>
</feature>
<dbReference type="OrthoDB" id="4500473at2759"/>
<name>A0A0F9XLC1_TRIHA</name>
<evidence type="ECO:0000313" key="2">
    <source>
        <dbReference type="EMBL" id="KKP05305.1"/>
    </source>
</evidence>
<comment type="caution">
    <text evidence="2">The sequence shown here is derived from an EMBL/GenBank/DDBJ whole genome shotgun (WGS) entry which is preliminary data.</text>
</comment>
<proteinExistence type="predicted"/>
<sequence>MGKLYYFQAPNLNINPCSDVAPRLGSIFSNLETLTAPLNQHEYINVPKYLMNQNLSTDFHESESQSFTAKANLGSNIIQGIEGPADLVYAFARDKNNIYSCEFLETLEFEPNQEFVAECILASQRVQSFLENSLIGRRRVYMITGLKIASGLTKSSAEKNQHNSKLTVAAKPIAIGDLGLNMTATNAQTVSCGRTLNKTVFAYRAIRIKLKWDGQVRYRYKSGGKYSVDDASDDEDEDRWELQPLDGENRLKDFPDSIKINIEGRVVDEE</sequence>
<evidence type="ECO:0000313" key="3">
    <source>
        <dbReference type="Proteomes" id="UP000034112"/>
    </source>
</evidence>
<protein>
    <submittedName>
        <fullName evidence="2">Uncharacterized protein</fullName>
    </submittedName>
</protein>
<accession>A0A0F9XLC1</accession>
<dbReference type="AlphaFoldDB" id="A0A0F9XLC1"/>
<dbReference type="Proteomes" id="UP000034112">
    <property type="component" value="Unassembled WGS sequence"/>
</dbReference>
<feature type="compositionally biased region" description="Acidic residues" evidence="1">
    <location>
        <begin position="230"/>
        <end position="239"/>
    </location>
</feature>
<dbReference type="EMBL" id="JOKZ01000052">
    <property type="protein sequence ID" value="KKP05305.1"/>
    <property type="molecule type" value="Genomic_DNA"/>
</dbReference>
<organism evidence="2 3">
    <name type="scientific">Trichoderma harzianum</name>
    <name type="common">Hypocrea lixii</name>
    <dbReference type="NCBI Taxonomy" id="5544"/>
    <lineage>
        <taxon>Eukaryota</taxon>
        <taxon>Fungi</taxon>
        <taxon>Dikarya</taxon>
        <taxon>Ascomycota</taxon>
        <taxon>Pezizomycotina</taxon>
        <taxon>Sordariomycetes</taxon>
        <taxon>Hypocreomycetidae</taxon>
        <taxon>Hypocreales</taxon>
        <taxon>Hypocreaceae</taxon>
        <taxon>Trichoderma</taxon>
    </lineage>
</organism>
<dbReference type="OMA" id="MGKLYYF"/>
<gene>
    <name evidence="2" type="ORF">THAR02_02571</name>
</gene>
<reference evidence="3" key="1">
    <citation type="journal article" date="2015" name="Genome Announc.">
        <title>Draft whole-genome sequence of the biocontrol agent Trichoderma harzianum T6776.</title>
        <authorList>
            <person name="Baroncelli R."/>
            <person name="Piaggeschi G."/>
            <person name="Fiorini L."/>
            <person name="Bertolini E."/>
            <person name="Zapparata A."/>
            <person name="Pe M.E."/>
            <person name="Sarrocco S."/>
            <person name="Vannacci G."/>
        </authorList>
    </citation>
    <scope>NUCLEOTIDE SEQUENCE [LARGE SCALE GENOMIC DNA]</scope>
    <source>
        <strain evidence="3">T6776</strain>
    </source>
</reference>